<dbReference type="SMART" id="SM00560">
    <property type="entry name" value="LamGL"/>
    <property type="match status" value="1"/>
</dbReference>
<evidence type="ECO:0000313" key="5">
    <source>
        <dbReference type="Proteomes" id="UP000474802"/>
    </source>
</evidence>
<dbReference type="InterPro" id="IPR013320">
    <property type="entry name" value="ConA-like_dom_sf"/>
</dbReference>
<dbReference type="EMBL" id="JAALFG010000005">
    <property type="protein sequence ID" value="NGP19288.1"/>
    <property type="molecule type" value="Genomic_DNA"/>
</dbReference>
<keyword evidence="5" id="KW-1185">Reference proteome</keyword>
<dbReference type="InterPro" id="IPR006558">
    <property type="entry name" value="LamG-like"/>
</dbReference>
<evidence type="ECO:0000313" key="4">
    <source>
        <dbReference type="EMBL" id="NGP19288.1"/>
    </source>
</evidence>
<evidence type="ECO:0000259" key="3">
    <source>
        <dbReference type="SMART" id="SM00560"/>
    </source>
</evidence>
<keyword evidence="2" id="KW-1015">Disulfide bond</keyword>
<protein>
    <submittedName>
        <fullName evidence="4">LamG domain-containing protein</fullName>
    </submittedName>
</protein>
<keyword evidence="1" id="KW-0732">Signal</keyword>
<feature type="domain" description="LamG-like jellyroll fold" evidence="3">
    <location>
        <begin position="77"/>
        <end position="201"/>
    </location>
</feature>
<dbReference type="Pfam" id="PF13385">
    <property type="entry name" value="Laminin_G_3"/>
    <property type="match status" value="1"/>
</dbReference>
<dbReference type="RefSeq" id="WP_164535537.1">
    <property type="nucleotide sequence ID" value="NZ_JAALFG010000005.1"/>
</dbReference>
<reference evidence="4 5" key="2">
    <citation type="submission" date="2020-03" db="EMBL/GenBank/DDBJ databases">
        <title>Devosia chinhatensis sp. nov., isolated from a hexachlorocyclohexane (HCH) dump site in India.</title>
        <authorList>
            <person name="Kumar M."/>
            <person name="Lal R."/>
        </authorList>
    </citation>
    <scope>NUCLEOTIDE SEQUENCE [LARGE SCALE GENOMIC DNA]</scope>
    <source>
        <strain evidence="4 5">H239</strain>
    </source>
</reference>
<organism evidence="4 5">
    <name type="scientific">Devosia aurantiaca</name>
    <dbReference type="NCBI Taxonomy" id="2714858"/>
    <lineage>
        <taxon>Bacteria</taxon>
        <taxon>Pseudomonadati</taxon>
        <taxon>Pseudomonadota</taxon>
        <taxon>Alphaproteobacteria</taxon>
        <taxon>Hyphomicrobiales</taxon>
        <taxon>Devosiaceae</taxon>
        <taxon>Devosia</taxon>
    </lineage>
</organism>
<dbReference type="Gene3D" id="2.60.120.200">
    <property type="match status" value="1"/>
</dbReference>
<dbReference type="Proteomes" id="UP000474802">
    <property type="component" value="Unassembled WGS sequence"/>
</dbReference>
<evidence type="ECO:0000256" key="2">
    <source>
        <dbReference type="ARBA" id="ARBA00023157"/>
    </source>
</evidence>
<proteinExistence type="predicted"/>
<name>A0A6M1SPY7_9HYPH</name>
<dbReference type="AlphaFoldDB" id="A0A6M1SPY7"/>
<sequence length="216" mass="22986">MTFPGWFRQRRKRGKPVISPVGLLAYYPLDADASDAYGTFPGTPTSISFVPGKIRGAASFNGSSSRIAVPIQSAMTTNFSLAAWINFAATGTLFLNGTQTNRSRFAILSDGRLRFTEDNIADYTFTPVLAFNTWYHVAFVKNGNSGANLTLYVNGVAAGSVSVGTITTPSGTAYIGANNTTTFWSGLLDDISLWSRVLTADEIAKLASGTAGIATR</sequence>
<dbReference type="SUPFAM" id="SSF49899">
    <property type="entry name" value="Concanavalin A-like lectins/glucanases"/>
    <property type="match status" value="1"/>
</dbReference>
<accession>A0A6M1SPY7</accession>
<reference evidence="4 5" key="1">
    <citation type="submission" date="2020-02" db="EMBL/GenBank/DDBJ databases">
        <authorList>
            <person name="Khan S.A."/>
            <person name="Jeon C.O."/>
            <person name="Chun B.H."/>
        </authorList>
    </citation>
    <scope>NUCLEOTIDE SEQUENCE [LARGE SCALE GENOMIC DNA]</scope>
    <source>
        <strain evidence="4 5">H239</strain>
    </source>
</reference>
<comment type="caution">
    <text evidence="4">The sequence shown here is derived from an EMBL/GenBank/DDBJ whole genome shotgun (WGS) entry which is preliminary data.</text>
</comment>
<evidence type="ECO:0000256" key="1">
    <source>
        <dbReference type="ARBA" id="ARBA00022729"/>
    </source>
</evidence>
<gene>
    <name evidence="4" type="ORF">G5575_18075</name>
</gene>